<protein>
    <submittedName>
        <fullName evidence="1">Predicted kinase</fullName>
    </submittedName>
</protein>
<dbReference type="InterPro" id="IPR027417">
    <property type="entry name" value="P-loop_NTPase"/>
</dbReference>
<dbReference type="SUPFAM" id="SSF52540">
    <property type="entry name" value="P-loop containing nucleoside triphosphate hydrolases"/>
    <property type="match status" value="1"/>
</dbReference>
<evidence type="ECO:0000313" key="1">
    <source>
        <dbReference type="EMBL" id="SHF11475.1"/>
    </source>
</evidence>
<gene>
    <name evidence="1" type="ORF">SAMN02746089_01318</name>
</gene>
<dbReference type="OrthoDB" id="359078at2"/>
<name>A0A1M4Z0I3_9THEO</name>
<keyword evidence="1" id="KW-0418">Kinase</keyword>
<sequence length="211" mass="24039">MLFTCENCGQYRVDQNIDEKNNLLICPECGHQKTFKRMPLFAIGGASGSGKTAVCRQIAGRLNGVVVLDGDILWESSRFTPENASGFYEMWLRLCLNITQSGVFVAVFNAGFGIPENLENCYSRRYFSDVYYLVLYCSDEELEKRLKKRPQWSDGNGGGFIEGMKRFNNYFKNLKSETIHIDKLDTTGISLEETTKLVMNWMQSKIKLSSK</sequence>
<dbReference type="GO" id="GO:0016301">
    <property type="term" value="F:kinase activity"/>
    <property type="evidence" value="ECO:0007669"/>
    <property type="project" value="UniProtKB-KW"/>
</dbReference>
<dbReference type="Gene3D" id="3.40.50.300">
    <property type="entry name" value="P-loop containing nucleotide triphosphate hydrolases"/>
    <property type="match status" value="1"/>
</dbReference>
<dbReference type="RefSeq" id="WP_073343046.1">
    <property type="nucleotide sequence ID" value="NZ_FQVH01000012.1"/>
</dbReference>
<dbReference type="Proteomes" id="UP000184088">
    <property type="component" value="Unassembled WGS sequence"/>
</dbReference>
<dbReference type="STRING" id="1121256.SAMN02746089_01318"/>
<proteinExistence type="predicted"/>
<keyword evidence="1" id="KW-0808">Transferase</keyword>
<dbReference type="AlphaFoldDB" id="A0A1M4Z0I3"/>
<dbReference type="EMBL" id="FQVH01000012">
    <property type="protein sequence ID" value="SHF11475.1"/>
    <property type="molecule type" value="Genomic_DNA"/>
</dbReference>
<keyword evidence="2" id="KW-1185">Reference proteome</keyword>
<reference evidence="1 2" key="1">
    <citation type="submission" date="2016-11" db="EMBL/GenBank/DDBJ databases">
        <authorList>
            <person name="Jaros S."/>
            <person name="Januszkiewicz K."/>
            <person name="Wedrychowicz H."/>
        </authorList>
    </citation>
    <scope>NUCLEOTIDE SEQUENCE [LARGE SCALE GENOMIC DNA]</scope>
    <source>
        <strain evidence="1 2">DSM 17918</strain>
    </source>
</reference>
<organism evidence="1 2">
    <name type="scientific">Caldanaerobius fijiensis DSM 17918</name>
    <dbReference type="NCBI Taxonomy" id="1121256"/>
    <lineage>
        <taxon>Bacteria</taxon>
        <taxon>Bacillati</taxon>
        <taxon>Bacillota</taxon>
        <taxon>Clostridia</taxon>
        <taxon>Thermoanaerobacterales</taxon>
        <taxon>Thermoanaerobacteraceae</taxon>
        <taxon>Caldanaerobius</taxon>
    </lineage>
</organism>
<accession>A0A1M4Z0I3</accession>
<evidence type="ECO:0000313" key="2">
    <source>
        <dbReference type="Proteomes" id="UP000184088"/>
    </source>
</evidence>